<dbReference type="Proteomes" id="UP000217141">
    <property type="component" value="Chromosome I"/>
</dbReference>
<proteinExistence type="predicted"/>
<evidence type="ECO:0000313" key="1">
    <source>
        <dbReference type="EMBL" id="ASY44277.1"/>
    </source>
</evidence>
<organism evidence="1 2">
    <name type="scientific">Sphingobium xenophagum</name>
    <dbReference type="NCBI Taxonomy" id="121428"/>
    <lineage>
        <taxon>Bacteria</taxon>
        <taxon>Pseudomonadati</taxon>
        <taxon>Pseudomonadota</taxon>
        <taxon>Alphaproteobacteria</taxon>
        <taxon>Sphingomonadales</taxon>
        <taxon>Sphingomonadaceae</taxon>
        <taxon>Sphingobium</taxon>
    </lineage>
</organism>
<protein>
    <submittedName>
        <fullName evidence="1">Uncharacterized protein</fullName>
    </submittedName>
</protein>
<reference evidence="1 2" key="1">
    <citation type="submission" date="2017-08" db="EMBL/GenBank/DDBJ databases">
        <title>Whole Genome Sequence of Sphingobium hydrophobicum C1: Insights into Adaption to the Electronic-waste Contaminated Sediment.</title>
        <authorList>
            <person name="Song D."/>
            <person name="Chen X."/>
            <person name="Xu M."/>
        </authorList>
    </citation>
    <scope>NUCLEOTIDE SEQUENCE [LARGE SCALE GENOMIC DNA]</scope>
    <source>
        <strain evidence="1 2">C1</strain>
    </source>
</reference>
<gene>
    <name evidence="1" type="ORF">CJD35_07340</name>
</gene>
<name>A0A249MT13_SPHXE</name>
<evidence type="ECO:0000313" key="2">
    <source>
        <dbReference type="Proteomes" id="UP000217141"/>
    </source>
</evidence>
<sequence length="60" mass="6312">MKPLLLPVGRAGSSGLASHITLLRREGRARNFAKFAHIAHGKLTQSRSSAGAGKGVGWTM</sequence>
<dbReference type="EMBL" id="CP022745">
    <property type="protein sequence ID" value="ASY44277.1"/>
    <property type="molecule type" value="Genomic_DNA"/>
</dbReference>
<accession>A0A249MT13</accession>
<dbReference type="KEGG" id="shyd:CJD35_07340"/>
<dbReference type="AlphaFoldDB" id="A0A249MT13"/>